<feature type="region of interest" description="Disordered" evidence="1">
    <location>
        <begin position="1"/>
        <end position="31"/>
    </location>
</feature>
<feature type="compositionally biased region" description="Basic and acidic residues" evidence="1">
    <location>
        <begin position="57"/>
        <end position="67"/>
    </location>
</feature>
<dbReference type="OrthoDB" id="6120442at2759"/>
<protein>
    <submittedName>
        <fullName evidence="2">Uncharacterized protein</fullName>
    </submittedName>
</protein>
<dbReference type="AlphaFoldDB" id="A0A210PWX7"/>
<keyword evidence="3" id="KW-1185">Reference proteome</keyword>
<sequence>MERPLDLSQREDEAERQEDKMEDFPSRDEPICQVENCNCPLKHIIQLDSQNRSSSKASKDSDHHQQEQHQQQQLPDHVQYPFYNHFISSSHYNQRTNTSPEFFNLKRRRVNMYNEETGQCSVGSGAATASAPENSLTSCNGTRYDQSTSPFYRTYTQQLVDCEPQNSMGNSKTGYNDNKAVLDTRVPSIGGATNRPNGAQHLDVGPCQRARSKSATLLPVLPKKRGIKRYSPDPKREQGATSLQHAHESNRKYLMRQTSPPMKPKTDSLLLPVATRSSPSPTAAISCPPSAIEPKMKPPKYDAKSIKADMIREIDSQKDDDEDVQTFRKKLFESFMKTKEQVKAEDENKAPPVVEKKEEEVTHVNPMTSLDYLISKTLMESEDKPFKARNNHIHEIIRGEKRGRLCLMDLVELQVEMGLA</sequence>
<reference evidence="2 3" key="1">
    <citation type="journal article" date="2017" name="Nat. Ecol. Evol.">
        <title>Scallop genome provides insights into evolution of bilaterian karyotype and development.</title>
        <authorList>
            <person name="Wang S."/>
            <person name="Zhang J."/>
            <person name="Jiao W."/>
            <person name="Li J."/>
            <person name="Xun X."/>
            <person name="Sun Y."/>
            <person name="Guo X."/>
            <person name="Huan P."/>
            <person name="Dong B."/>
            <person name="Zhang L."/>
            <person name="Hu X."/>
            <person name="Sun X."/>
            <person name="Wang J."/>
            <person name="Zhao C."/>
            <person name="Wang Y."/>
            <person name="Wang D."/>
            <person name="Huang X."/>
            <person name="Wang R."/>
            <person name="Lv J."/>
            <person name="Li Y."/>
            <person name="Zhang Z."/>
            <person name="Liu B."/>
            <person name="Lu W."/>
            <person name="Hui Y."/>
            <person name="Liang J."/>
            <person name="Zhou Z."/>
            <person name="Hou R."/>
            <person name="Li X."/>
            <person name="Liu Y."/>
            <person name="Li H."/>
            <person name="Ning X."/>
            <person name="Lin Y."/>
            <person name="Zhao L."/>
            <person name="Xing Q."/>
            <person name="Dou J."/>
            <person name="Li Y."/>
            <person name="Mao J."/>
            <person name="Guo H."/>
            <person name="Dou H."/>
            <person name="Li T."/>
            <person name="Mu C."/>
            <person name="Jiang W."/>
            <person name="Fu Q."/>
            <person name="Fu X."/>
            <person name="Miao Y."/>
            <person name="Liu J."/>
            <person name="Yu Q."/>
            <person name="Li R."/>
            <person name="Liao H."/>
            <person name="Li X."/>
            <person name="Kong Y."/>
            <person name="Jiang Z."/>
            <person name="Chourrout D."/>
            <person name="Li R."/>
            <person name="Bao Z."/>
        </authorList>
    </citation>
    <scope>NUCLEOTIDE SEQUENCE [LARGE SCALE GENOMIC DNA]</scope>
    <source>
        <strain evidence="2 3">PY_sf001</strain>
    </source>
</reference>
<feature type="region of interest" description="Disordered" evidence="1">
    <location>
        <begin position="226"/>
        <end position="250"/>
    </location>
</feature>
<comment type="caution">
    <text evidence="2">The sequence shown here is derived from an EMBL/GenBank/DDBJ whole genome shotgun (WGS) entry which is preliminary data.</text>
</comment>
<feature type="region of interest" description="Disordered" evidence="1">
    <location>
        <begin position="275"/>
        <end position="300"/>
    </location>
</feature>
<organism evidence="2 3">
    <name type="scientific">Mizuhopecten yessoensis</name>
    <name type="common">Japanese scallop</name>
    <name type="synonym">Patinopecten yessoensis</name>
    <dbReference type="NCBI Taxonomy" id="6573"/>
    <lineage>
        <taxon>Eukaryota</taxon>
        <taxon>Metazoa</taxon>
        <taxon>Spiralia</taxon>
        <taxon>Lophotrochozoa</taxon>
        <taxon>Mollusca</taxon>
        <taxon>Bivalvia</taxon>
        <taxon>Autobranchia</taxon>
        <taxon>Pteriomorphia</taxon>
        <taxon>Pectinida</taxon>
        <taxon>Pectinoidea</taxon>
        <taxon>Pectinidae</taxon>
        <taxon>Mizuhopecten</taxon>
    </lineage>
</organism>
<accession>A0A210PWX7</accession>
<dbReference type="EMBL" id="NEDP02005434">
    <property type="protein sequence ID" value="OWF40991.1"/>
    <property type="molecule type" value="Genomic_DNA"/>
</dbReference>
<feature type="compositionally biased region" description="Basic and acidic residues" evidence="1">
    <location>
        <begin position="1"/>
        <end position="30"/>
    </location>
</feature>
<gene>
    <name evidence="2" type="ORF">KP79_PYT16019</name>
</gene>
<proteinExistence type="predicted"/>
<dbReference type="Proteomes" id="UP000242188">
    <property type="component" value="Unassembled WGS sequence"/>
</dbReference>
<feature type="region of interest" description="Disordered" evidence="1">
    <location>
        <begin position="49"/>
        <end position="76"/>
    </location>
</feature>
<evidence type="ECO:0000256" key="1">
    <source>
        <dbReference type="SAM" id="MobiDB-lite"/>
    </source>
</evidence>
<evidence type="ECO:0000313" key="2">
    <source>
        <dbReference type="EMBL" id="OWF40991.1"/>
    </source>
</evidence>
<evidence type="ECO:0000313" key="3">
    <source>
        <dbReference type="Proteomes" id="UP000242188"/>
    </source>
</evidence>
<name>A0A210PWX7_MIZYE</name>